<accession>A0A1I1HY63</accession>
<keyword evidence="2" id="KW-0732">Signal</keyword>
<evidence type="ECO:0000256" key="1">
    <source>
        <dbReference type="SAM" id="MobiDB-lite"/>
    </source>
</evidence>
<dbReference type="InterPro" id="IPR038765">
    <property type="entry name" value="Papain-like_cys_pep_sf"/>
</dbReference>
<dbReference type="PROSITE" id="PS51257">
    <property type="entry name" value="PROKAR_LIPOPROTEIN"/>
    <property type="match status" value="1"/>
</dbReference>
<feature type="signal peptide" evidence="2">
    <location>
        <begin position="1"/>
        <end position="24"/>
    </location>
</feature>
<dbReference type="EMBL" id="FOKQ01000009">
    <property type="protein sequence ID" value="SFC25900.1"/>
    <property type="molecule type" value="Genomic_DNA"/>
</dbReference>
<evidence type="ECO:0000259" key="3">
    <source>
        <dbReference type="Pfam" id="PF01841"/>
    </source>
</evidence>
<protein>
    <submittedName>
        <fullName evidence="4">Transglutaminase-like superfamily protein</fullName>
    </submittedName>
</protein>
<dbReference type="Gene3D" id="3.10.620.30">
    <property type="match status" value="1"/>
</dbReference>
<proteinExistence type="predicted"/>
<dbReference type="SUPFAM" id="SSF54001">
    <property type="entry name" value="Cysteine proteinases"/>
    <property type="match status" value="1"/>
</dbReference>
<feature type="compositionally biased region" description="Acidic residues" evidence="1">
    <location>
        <begin position="52"/>
        <end position="61"/>
    </location>
</feature>
<reference evidence="4 5" key="1">
    <citation type="submission" date="2016-10" db="EMBL/GenBank/DDBJ databases">
        <authorList>
            <person name="de Groot N.N."/>
        </authorList>
    </citation>
    <scope>NUCLEOTIDE SEQUENCE [LARGE SCALE GENOMIC DNA]</scope>
    <source>
        <strain evidence="4 5">AR67</strain>
    </source>
</reference>
<evidence type="ECO:0000313" key="5">
    <source>
        <dbReference type="Proteomes" id="UP000182192"/>
    </source>
</evidence>
<dbReference type="Pfam" id="PF01841">
    <property type="entry name" value="Transglut_core"/>
    <property type="match status" value="1"/>
</dbReference>
<feature type="chain" id="PRO_5010213157" evidence="2">
    <location>
        <begin position="25"/>
        <end position="424"/>
    </location>
</feature>
<evidence type="ECO:0000256" key="2">
    <source>
        <dbReference type="SAM" id="SignalP"/>
    </source>
</evidence>
<feature type="region of interest" description="Disordered" evidence="1">
    <location>
        <begin position="45"/>
        <end position="71"/>
    </location>
</feature>
<sequence length="424" mass="49530">MKLKRSLLVITTFALMLTSCGIFAENDEDIKTTRKATSVTSNRDGRLFKISDDDDPAEEDASPQKKMPAYPDLAPIPSIPDIAAGSPDDGSYPVAGGESGYYDEYGHYHYSADELYNEMYNACMEYRDVIYLDGVFEDADFQNAFNKVFLMNPDVFWVNNIRYQTFEDWTAKLDFDIYDGIDLSKVYAMHEEVINKADEIAAMAKKMPTDYERIKFVHDYIIEHTEYDEKVIDTYKNYAYGCLINGKTACHGYSKAFQLVTNRMGYTSGLIRGFADSKHSWNYIWFGDDYYWLDLTWDDPIEGEYAMVNHNYFMCSDDTMLKNRTINDYNAFIPVCDHDTYEYEKMNGLYLDSYDFDMIDSLMYACKDGHIDLRFANKEAYEDAYTALYKNGDIYKTSVFSRRTNTYFSWFDDDWCISIDWWEE</sequence>
<organism evidence="4 5">
    <name type="scientific">Ruminococcus albus</name>
    <dbReference type="NCBI Taxonomy" id="1264"/>
    <lineage>
        <taxon>Bacteria</taxon>
        <taxon>Bacillati</taxon>
        <taxon>Bacillota</taxon>
        <taxon>Clostridia</taxon>
        <taxon>Eubacteriales</taxon>
        <taxon>Oscillospiraceae</taxon>
        <taxon>Ruminococcus</taxon>
    </lineage>
</organism>
<dbReference type="Proteomes" id="UP000182192">
    <property type="component" value="Unassembled WGS sequence"/>
</dbReference>
<dbReference type="OrthoDB" id="9788327at2"/>
<dbReference type="RefSeq" id="WP_074960847.1">
    <property type="nucleotide sequence ID" value="NZ_FOKQ01000009.1"/>
</dbReference>
<feature type="domain" description="Transglutaminase-like" evidence="3">
    <location>
        <begin position="204"/>
        <end position="294"/>
    </location>
</feature>
<name>A0A1I1HY63_RUMAL</name>
<dbReference type="AlphaFoldDB" id="A0A1I1HY63"/>
<gene>
    <name evidence="4" type="ORF">SAMN02910406_01431</name>
</gene>
<dbReference type="InterPro" id="IPR002931">
    <property type="entry name" value="Transglutaminase-like"/>
</dbReference>
<evidence type="ECO:0000313" key="4">
    <source>
        <dbReference type="EMBL" id="SFC25900.1"/>
    </source>
</evidence>